<dbReference type="AlphaFoldDB" id="R7Q4F0"/>
<dbReference type="Gramene" id="CDF32236">
    <property type="protein sequence ID" value="CDF32236"/>
    <property type="gene ID" value="CHC_T00007615001"/>
</dbReference>
<gene>
    <name evidence="1" type="ORF">CHC_T00007615001</name>
</gene>
<protein>
    <submittedName>
        <fullName evidence="1">Uncharacterized protein</fullName>
    </submittedName>
</protein>
<dbReference type="Proteomes" id="UP000012073">
    <property type="component" value="Unassembled WGS sequence"/>
</dbReference>
<dbReference type="GeneID" id="17319610"/>
<keyword evidence="2" id="KW-1185">Reference proteome</keyword>
<evidence type="ECO:0000313" key="2">
    <source>
        <dbReference type="Proteomes" id="UP000012073"/>
    </source>
</evidence>
<reference evidence="2" key="1">
    <citation type="journal article" date="2013" name="Proc. Natl. Acad. Sci. U.S.A.">
        <title>Genome structure and metabolic features in the red seaweed Chondrus crispus shed light on evolution of the Archaeplastida.</title>
        <authorList>
            <person name="Collen J."/>
            <person name="Porcel B."/>
            <person name="Carre W."/>
            <person name="Ball S.G."/>
            <person name="Chaparro C."/>
            <person name="Tonon T."/>
            <person name="Barbeyron T."/>
            <person name="Michel G."/>
            <person name="Noel B."/>
            <person name="Valentin K."/>
            <person name="Elias M."/>
            <person name="Artiguenave F."/>
            <person name="Arun A."/>
            <person name="Aury J.M."/>
            <person name="Barbosa-Neto J.F."/>
            <person name="Bothwell J.H."/>
            <person name="Bouget F.Y."/>
            <person name="Brillet L."/>
            <person name="Cabello-Hurtado F."/>
            <person name="Capella-Gutierrez S."/>
            <person name="Charrier B."/>
            <person name="Cladiere L."/>
            <person name="Cock J.M."/>
            <person name="Coelho S.M."/>
            <person name="Colleoni C."/>
            <person name="Czjzek M."/>
            <person name="Da Silva C."/>
            <person name="Delage L."/>
            <person name="Denoeud F."/>
            <person name="Deschamps P."/>
            <person name="Dittami S.M."/>
            <person name="Gabaldon T."/>
            <person name="Gachon C.M."/>
            <person name="Groisillier A."/>
            <person name="Herve C."/>
            <person name="Jabbari K."/>
            <person name="Katinka M."/>
            <person name="Kloareg B."/>
            <person name="Kowalczyk N."/>
            <person name="Labadie K."/>
            <person name="Leblanc C."/>
            <person name="Lopez P.J."/>
            <person name="McLachlan D.H."/>
            <person name="Meslet-Cladiere L."/>
            <person name="Moustafa A."/>
            <person name="Nehr Z."/>
            <person name="Nyvall Collen P."/>
            <person name="Panaud O."/>
            <person name="Partensky F."/>
            <person name="Poulain J."/>
            <person name="Rensing S.A."/>
            <person name="Rousvoal S."/>
            <person name="Samson G."/>
            <person name="Symeonidi A."/>
            <person name="Weissenbach J."/>
            <person name="Zambounis A."/>
            <person name="Wincker P."/>
            <person name="Boyen C."/>
        </authorList>
    </citation>
    <scope>NUCLEOTIDE SEQUENCE [LARGE SCALE GENOMIC DNA]</scope>
    <source>
        <strain evidence="2">cv. Stackhouse</strain>
    </source>
</reference>
<dbReference type="EMBL" id="HG001460">
    <property type="protein sequence ID" value="CDF32236.1"/>
    <property type="molecule type" value="Genomic_DNA"/>
</dbReference>
<evidence type="ECO:0000313" key="1">
    <source>
        <dbReference type="EMBL" id="CDF32236.1"/>
    </source>
</evidence>
<accession>R7Q4F0</accession>
<organism evidence="1 2">
    <name type="scientific">Chondrus crispus</name>
    <name type="common">Carrageen Irish moss</name>
    <name type="synonym">Polymorpha crispa</name>
    <dbReference type="NCBI Taxonomy" id="2769"/>
    <lineage>
        <taxon>Eukaryota</taxon>
        <taxon>Rhodophyta</taxon>
        <taxon>Florideophyceae</taxon>
        <taxon>Rhodymeniophycidae</taxon>
        <taxon>Gigartinales</taxon>
        <taxon>Gigartinaceae</taxon>
        <taxon>Chondrus</taxon>
    </lineage>
</organism>
<proteinExistence type="predicted"/>
<sequence>MKSSPGLGGDTRVNNCTVLVFNCFILFS</sequence>
<name>R7Q4F0_CHOCR</name>
<dbReference type="RefSeq" id="XP_005711901.1">
    <property type="nucleotide sequence ID" value="XM_005711844.1"/>
</dbReference>
<dbReference type="KEGG" id="ccp:CHC_T00007615001"/>